<comment type="caution">
    <text evidence="10">The sequence shown here is derived from an EMBL/GenBank/DDBJ whole genome shotgun (WGS) entry which is preliminary data.</text>
</comment>
<dbReference type="InterPro" id="IPR045865">
    <property type="entry name" value="ACT-like_dom_sf"/>
</dbReference>
<evidence type="ECO:0000256" key="2">
    <source>
        <dbReference type="ARBA" id="ARBA00022448"/>
    </source>
</evidence>
<evidence type="ECO:0000259" key="9">
    <source>
        <dbReference type="PROSITE" id="PS50893"/>
    </source>
</evidence>
<evidence type="ECO:0000256" key="7">
    <source>
        <dbReference type="ARBA" id="ARBA00022970"/>
    </source>
</evidence>
<sequence length="337" mass="36564">MIELKHLSKTFQMKDGAVQALQDISLTIPDGMIYGIIGMSGAGKSTLVRCINLLERPTEGKVIIDGTEMQSLTPAQLRQRRQKIAMIFQQFNLLMQRSCLANVCFPMELAGVKKADAEKRARELLQTVGLPDKAGAYPAQLSGGQRQRVAIARALATDPKVLLCDEATSALDPDTTRSILSLIREINQKLGITVVVITHQMSVVEAICDRVAILDGGQVVEEGTVQEIFARPKTAAARRLVAPSGGRSSRELASFAPDDHVIRLTFNGSSTEKPLVACLAAETGILVSVLSADTRDLNQKCFGSMLLRLPRDVDEARRATEYIRAQPGVTVEEVTGL</sequence>
<dbReference type="FunFam" id="3.40.50.300:FF:000056">
    <property type="entry name" value="Cell division ATP-binding protein FtsE"/>
    <property type="match status" value="1"/>
</dbReference>
<evidence type="ECO:0000256" key="4">
    <source>
        <dbReference type="ARBA" id="ARBA00022741"/>
    </source>
</evidence>
<keyword evidence="7" id="KW-0029">Amino-acid transport</keyword>
<keyword evidence="2" id="KW-0813">Transport</keyword>
<reference evidence="10" key="2">
    <citation type="submission" date="2021-04" db="EMBL/GenBank/DDBJ databases">
        <authorList>
            <person name="Gilroy R."/>
        </authorList>
    </citation>
    <scope>NUCLEOTIDE SEQUENCE</scope>
    <source>
        <strain evidence="10">ChiSjej5B23-2810</strain>
    </source>
</reference>
<dbReference type="Pfam" id="PF09383">
    <property type="entry name" value="NIL"/>
    <property type="match status" value="1"/>
</dbReference>
<keyword evidence="4" id="KW-0547">Nucleotide-binding</keyword>
<dbReference type="SMART" id="SM00930">
    <property type="entry name" value="NIL"/>
    <property type="match status" value="1"/>
</dbReference>
<gene>
    <name evidence="10" type="ORF">H9703_00055</name>
</gene>
<dbReference type="CDD" id="cd03258">
    <property type="entry name" value="ABC_MetN_methionine_transporter"/>
    <property type="match status" value="1"/>
</dbReference>
<dbReference type="InterPro" id="IPR041701">
    <property type="entry name" value="MetN_ABC"/>
</dbReference>
<reference evidence="10" key="1">
    <citation type="journal article" date="2021" name="PeerJ">
        <title>Extensive microbial diversity within the chicken gut microbiome revealed by metagenomics and culture.</title>
        <authorList>
            <person name="Gilroy R."/>
            <person name="Ravi A."/>
            <person name="Getino M."/>
            <person name="Pursley I."/>
            <person name="Horton D.L."/>
            <person name="Alikhan N.F."/>
            <person name="Baker D."/>
            <person name="Gharbi K."/>
            <person name="Hall N."/>
            <person name="Watson M."/>
            <person name="Adriaenssens E.M."/>
            <person name="Foster-Nyarko E."/>
            <person name="Jarju S."/>
            <person name="Secka A."/>
            <person name="Antonio M."/>
            <person name="Oren A."/>
            <person name="Chaudhuri R.R."/>
            <person name="La Ragione R."/>
            <person name="Hildebrand F."/>
            <person name="Pallen M.J."/>
        </authorList>
    </citation>
    <scope>NUCLEOTIDE SEQUENCE</scope>
    <source>
        <strain evidence="10">ChiSjej5B23-2810</strain>
    </source>
</reference>
<keyword evidence="5 10" id="KW-0067">ATP-binding</keyword>
<evidence type="ECO:0000256" key="5">
    <source>
        <dbReference type="ARBA" id="ARBA00022840"/>
    </source>
</evidence>
<dbReference type="Gene3D" id="3.30.70.260">
    <property type="match status" value="1"/>
</dbReference>
<evidence type="ECO:0000313" key="11">
    <source>
        <dbReference type="Proteomes" id="UP000823906"/>
    </source>
</evidence>
<evidence type="ECO:0000256" key="6">
    <source>
        <dbReference type="ARBA" id="ARBA00022967"/>
    </source>
</evidence>
<dbReference type="SMART" id="SM00382">
    <property type="entry name" value="AAA"/>
    <property type="match status" value="1"/>
</dbReference>
<dbReference type="EMBL" id="DWWN01000001">
    <property type="protein sequence ID" value="HJC44528.1"/>
    <property type="molecule type" value="Genomic_DNA"/>
</dbReference>
<dbReference type="InterPro" id="IPR003439">
    <property type="entry name" value="ABC_transporter-like_ATP-bd"/>
</dbReference>
<dbReference type="Pfam" id="PF00005">
    <property type="entry name" value="ABC_tran"/>
    <property type="match status" value="1"/>
</dbReference>
<keyword evidence="3" id="KW-1003">Cell membrane</keyword>
<dbReference type="GO" id="GO:0005524">
    <property type="term" value="F:ATP binding"/>
    <property type="evidence" value="ECO:0007669"/>
    <property type="project" value="UniProtKB-KW"/>
</dbReference>
<name>A0A9D2P7L9_9FIRM</name>
<dbReference type="InterPro" id="IPR003593">
    <property type="entry name" value="AAA+_ATPase"/>
</dbReference>
<dbReference type="PANTHER" id="PTHR43166">
    <property type="entry name" value="AMINO ACID IMPORT ATP-BINDING PROTEIN"/>
    <property type="match status" value="1"/>
</dbReference>
<evidence type="ECO:0000313" key="10">
    <source>
        <dbReference type="EMBL" id="HJC44528.1"/>
    </source>
</evidence>
<dbReference type="Proteomes" id="UP000823906">
    <property type="component" value="Unassembled WGS sequence"/>
</dbReference>
<dbReference type="GO" id="GO:0016887">
    <property type="term" value="F:ATP hydrolysis activity"/>
    <property type="evidence" value="ECO:0007669"/>
    <property type="project" value="InterPro"/>
</dbReference>
<dbReference type="AlphaFoldDB" id="A0A9D2P7L9"/>
<keyword evidence="6" id="KW-1278">Translocase</keyword>
<dbReference type="InterPro" id="IPR050086">
    <property type="entry name" value="MetN_ABC_transporter-like"/>
</dbReference>
<accession>A0A9D2P7L9</accession>
<evidence type="ECO:0000256" key="1">
    <source>
        <dbReference type="ARBA" id="ARBA00005417"/>
    </source>
</evidence>
<dbReference type="SUPFAM" id="SSF55021">
    <property type="entry name" value="ACT-like"/>
    <property type="match status" value="1"/>
</dbReference>
<evidence type="ECO:0000256" key="3">
    <source>
        <dbReference type="ARBA" id="ARBA00022475"/>
    </source>
</evidence>
<dbReference type="GO" id="GO:0005886">
    <property type="term" value="C:plasma membrane"/>
    <property type="evidence" value="ECO:0007669"/>
    <property type="project" value="UniProtKB-ARBA"/>
</dbReference>
<dbReference type="GO" id="GO:0006865">
    <property type="term" value="P:amino acid transport"/>
    <property type="evidence" value="ECO:0007669"/>
    <property type="project" value="UniProtKB-KW"/>
</dbReference>
<keyword evidence="8" id="KW-0472">Membrane</keyword>
<dbReference type="InterPro" id="IPR027417">
    <property type="entry name" value="P-loop_NTPase"/>
</dbReference>
<dbReference type="Gene3D" id="3.40.50.300">
    <property type="entry name" value="P-loop containing nucleotide triphosphate hydrolases"/>
    <property type="match status" value="1"/>
</dbReference>
<dbReference type="InterPro" id="IPR018449">
    <property type="entry name" value="NIL_domain"/>
</dbReference>
<dbReference type="PANTHER" id="PTHR43166:SF30">
    <property type="entry name" value="METHIONINE IMPORT ATP-BINDING PROTEIN METN"/>
    <property type="match status" value="1"/>
</dbReference>
<proteinExistence type="inferred from homology"/>
<organism evidence="10 11">
    <name type="scientific">Candidatus Faecalibacterium faecigallinarum</name>
    <dbReference type="NCBI Taxonomy" id="2838577"/>
    <lineage>
        <taxon>Bacteria</taxon>
        <taxon>Bacillati</taxon>
        <taxon>Bacillota</taxon>
        <taxon>Clostridia</taxon>
        <taxon>Eubacteriales</taxon>
        <taxon>Oscillospiraceae</taxon>
        <taxon>Faecalibacterium</taxon>
    </lineage>
</organism>
<dbReference type="PROSITE" id="PS00211">
    <property type="entry name" value="ABC_TRANSPORTER_1"/>
    <property type="match status" value="1"/>
</dbReference>
<evidence type="ECO:0000256" key="8">
    <source>
        <dbReference type="ARBA" id="ARBA00023136"/>
    </source>
</evidence>
<dbReference type="SUPFAM" id="SSF52540">
    <property type="entry name" value="P-loop containing nucleoside triphosphate hydrolases"/>
    <property type="match status" value="1"/>
</dbReference>
<dbReference type="PROSITE" id="PS50893">
    <property type="entry name" value="ABC_TRANSPORTER_2"/>
    <property type="match status" value="1"/>
</dbReference>
<dbReference type="InterPro" id="IPR017871">
    <property type="entry name" value="ABC_transporter-like_CS"/>
</dbReference>
<feature type="domain" description="ABC transporter" evidence="9">
    <location>
        <begin position="2"/>
        <end position="241"/>
    </location>
</feature>
<comment type="similarity">
    <text evidence="1">Belongs to the ABC transporter superfamily.</text>
</comment>
<protein>
    <submittedName>
        <fullName evidence="10">ATP-binding cassette domain-containing protein</fullName>
    </submittedName>
</protein>